<evidence type="ECO:0000313" key="4">
    <source>
        <dbReference type="EMBL" id="MFD2556742.1"/>
    </source>
</evidence>
<comment type="caution">
    <text evidence="4">The sequence shown here is derived from an EMBL/GenBank/DDBJ whole genome shotgun (WGS) entry which is preliminary data.</text>
</comment>
<evidence type="ECO:0000256" key="1">
    <source>
        <dbReference type="ARBA" id="ARBA00010541"/>
    </source>
</evidence>
<dbReference type="Proteomes" id="UP001597440">
    <property type="component" value="Unassembled WGS sequence"/>
</dbReference>
<keyword evidence="5" id="KW-1185">Reference proteome</keyword>
<evidence type="ECO:0000313" key="5">
    <source>
        <dbReference type="Proteomes" id="UP001597440"/>
    </source>
</evidence>
<dbReference type="Gene3D" id="2.40.10.10">
    <property type="entry name" value="Trypsin-like serine proteases"/>
    <property type="match status" value="2"/>
</dbReference>
<dbReference type="PANTHER" id="PTHR43343">
    <property type="entry name" value="PEPTIDASE S12"/>
    <property type="match status" value="1"/>
</dbReference>
<dbReference type="PANTHER" id="PTHR43343:SF3">
    <property type="entry name" value="PROTEASE DO-LIKE 8, CHLOROPLASTIC"/>
    <property type="match status" value="1"/>
</dbReference>
<dbReference type="SUPFAM" id="SSF50494">
    <property type="entry name" value="Trypsin-like serine proteases"/>
    <property type="match status" value="1"/>
</dbReference>
<organism evidence="4 5">
    <name type="scientific">Sphingobacterium tabacisoli</name>
    <dbReference type="NCBI Taxonomy" id="2044855"/>
    <lineage>
        <taxon>Bacteria</taxon>
        <taxon>Pseudomonadati</taxon>
        <taxon>Bacteroidota</taxon>
        <taxon>Sphingobacteriia</taxon>
        <taxon>Sphingobacteriales</taxon>
        <taxon>Sphingobacteriaceae</taxon>
        <taxon>Sphingobacterium</taxon>
    </lineage>
</organism>
<accession>A0ABW5L6F3</accession>
<dbReference type="InterPro" id="IPR001940">
    <property type="entry name" value="Peptidase_S1C"/>
</dbReference>
<sequence>MKFKNKTVFAISRIVLVVVSFFQFFFLEAQEFNDDVAFLRAVEKAADSLVVRTKTISMEKAQQVLNSHSVRIDLNLPKPSRKMLTSRELFERAKSSTVIVATAYLCPRCSNTHISTSSGYVVDAKGIVVTNYHVVASYAFMTDGNKPVGFMVRASNGRMYAVKSILTASKRDDLAILELETGGGDTFTALPLAEKAQVGDQVYVMGHPKGMHYFFSQGYVNHKYIDEAGAPNDSFKRNVMAISADYATGSSGGPVMDQYGNIVGTVSNTRTLMHSDMNPSVQMVIKNTIPVESLRQLIVNPEK</sequence>
<reference evidence="5" key="1">
    <citation type="journal article" date="2019" name="Int. J. Syst. Evol. Microbiol.">
        <title>The Global Catalogue of Microorganisms (GCM) 10K type strain sequencing project: providing services to taxonomists for standard genome sequencing and annotation.</title>
        <authorList>
            <consortium name="The Broad Institute Genomics Platform"/>
            <consortium name="The Broad Institute Genome Sequencing Center for Infectious Disease"/>
            <person name="Wu L."/>
            <person name="Ma J."/>
        </authorList>
    </citation>
    <scope>NUCLEOTIDE SEQUENCE [LARGE SCALE GENOMIC DNA]</scope>
    <source>
        <strain evidence="5">KCTC 52298</strain>
    </source>
</reference>
<evidence type="ECO:0000256" key="2">
    <source>
        <dbReference type="ARBA" id="ARBA00022670"/>
    </source>
</evidence>
<comment type="similarity">
    <text evidence="1">Belongs to the peptidase S1C family.</text>
</comment>
<dbReference type="GO" id="GO:0008233">
    <property type="term" value="F:peptidase activity"/>
    <property type="evidence" value="ECO:0007669"/>
    <property type="project" value="UniProtKB-KW"/>
</dbReference>
<proteinExistence type="inferred from homology"/>
<name>A0ABW5L6F3_9SPHI</name>
<dbReference type="Pfam" id="PF13365">
    <property type="entry name" value="Trypsin_2"/>
    <property type="match status" value="1"/>
</dbReference>
<keyword evidence="3" id="KW-0378">Hydrolase</keyword>
<protein>
    <submittedName>
        <fullName evidence="4">Serine protease</fullName>
    </submittedName>
</protein>
<keyword evidence="2 4" id="KW-0645">Protease</keyword>
<dbReference type="RefSeq" id="WP_210354848.1">
    <property type="nucleotide sequence ID" value="NZ_JAEQMU010000002.1"/>
</dbReference>
<dbReference type="InterPro" id="IPR009003">
    <property type="entry name" value="Peptidase_S1_PA"/>
</dbReference>
<evidence type="ECO:0000256" key="3">
    <source>
        <dbReference type="ARBA" id="ARBA00022801"/>
    </source>
</evidence>
<dbReference type="InterPro" id="IPR043504">
    <property type="entry name" value="Peptidase_S1_PA_chymotrypsin"/>
</dbReference>
<gene>
    <name evidence="4" type="ORF">ACFSQW_20305</name>
</gene>
<dbReference type="GO" id="GO:0006508">
    <property type="term" value="P:proteolysis"/>
    <property type="evidence" value="ECO:0007669"/>
    <property type="project" value="UniProtKB-KW"/>
</dbReference>
<dbReference type="PRINTS" id="PR00834">
    <property type="entry name" value="PROTEASES2C"/>
</dbReference>
<dbReference type="InterPro" id="IPR051201">
    <property type="entry name" value="Chloro_Bact_Ser_Proteases"/>
</dbReference>
<dbReference type="EMBL" id="JBHULD010000025">
    <property type="protein sequence ID" value="MFD2556742.1"/>
    <property type="molecule type" value="Genomic_DNA"/>
</dbReference>